<reference evidence="2 3" key="2">
    <citation type="submission" date="2013-11" db="EMBL/GenBank/DDBJ databases">
        <title>The Genome Sequence of Phytophthora parasitica CJ05E6.</title>
        <authorList>
            <consortium name="The Broad Institute Genomics Platform"/>
            <person name="Russ C."/>
            <person name="Tyler B."/>
            <person name="Panabieres F."/>
            <person name="Shan W."/>
            <person name="Tripathy S."/>
            <person name="Grunwald N."/>
            <person name="Machado M."/>
            <person name="Johnson C.S."/>
            <person name="Arredondo F."/>
            <person name="Hong C."/>
            <person name="Coffey M."/>
            <person name="Young S.K."/>
            <person name="Zeng Q."/>
            <person name="Gargeya S."/>
            <person name="Fitzgerald M."/>
            <person name="Abouelleil A."/>
            <person name="Alvarado L."/>
            <person name="Chapman S.B."/>
            <person name="Gainer-Dewar J."/>
            <person name="Goldberg J."/>
            <person name="Griggs A."/>
            <person name="Gujja S."/>
            <person name="Hansen M."/>
            <person name="Howarth C."/>
            <person name="Imamovic A."/>
            <person name="Ireland A."/>
            <person name="Larimer J."/>
            <person name="McCowan C."/>
            <person name="Murphy C."/>
            <person name="Pearson M."/>
            <person name="Poon T.W."/>
            <person name="Priest M."/>
            <person name="Roberts A."/>
            <person name="Saif S."/>
            <person name="Shea T."/>
            <person name="Sykes S."/>
            <person name="Wortman J."/>
            <person name="Nusbaum C."/>
            <person name="Birren B."/>
        </authorList>
    </citation>
    <scope>NUCLEOTIDE SEQUENCE [LARGE SCALE GENOMIC DNA]</scope>
    <source>
        <strain evidence="2 3">CJ05E6</strain>
    </source>
</reference>
<proteinExistence type="predicted"/>
<organism evidence="1">
    <name type="scientific">Phytophthora nicotianae</name>
    <name type="common">Potato buckeye rot agent</name>
    <name type="synonym">Phytophthora parasitica</name>
    <dbReference type="NCBI Taxonomy" id="4792"/>
    <lineage>
        <taxon>Eukaryota</taxon>
        <taxon>Sar</taxon>
        <taxon>Stramenopiles</taxon>
        <taxon>Oomycota</taxon>
        <taxon>Peronosporomycetes</taxon>
        <taxon>Peronosporales</taxon>
        <taxon>Peronosporaceae</taxon>
        <taxon>Phytophthora</taxon>
    </lineage>
</organism>
<dbReference type="Proteomes" id="UP000053236">
    <property type="component" value="Unassembled WGS sequence"/>
</dbReference>
<dbReference type="EMBL" id="KI672692">
    <property type="protein sequence ID" value="ETL41178.1"/>
    <property type="molecule type" value="Genomic_DNA"/>
</dbReference>
<gene>
    <name evidence="1" type="ORF">L915_07856</name>
    <name evidence="2" type="ORF">L916_07781</name>
</gene>
<name>W2GXZ6_PHYNI</name>
<evidence type="ECO:0000313" key="1">
    <source>
        <dbReference type="EMBL" id="ETK87754.1"/>
    </source>
</evidence>
<dbReference type="Proteomes" id="UP000053864">
    <property type="component" value="Unassembled WGS sequence"/>
</dbReference>
<reference evidence="1" key="1">
    <citation type="submission" date="2013-11" db="EMBL/GenBank/DDBJ databases">
        <title>The Genome Sequence of Phytophthora parasitica CJ02B3.</title>
        <authorList>
            <consortium name="The Broad Institute Genomics Platform"/>
            <person name="Russ C."/>
            <person name="Tyler B."/>
            <person name="Panabieres F."/>
            <person name="Shan W."/>
            <person name="Tripathy S."/>
            <person name="Grunwald N."/>
            <person name="Machado M."/>
            <person name="Johnson C.S."/>
            <person name="Arredondo F."/>
            <person name="Hong C."/>
            <person name="Coffey M."/>
            <person name="Young S.K."/>
            <person name="Zeng Q."/>
            <person name="Gargeya S."/>
            <person name="Fitzgerald M."/>
            <person name="Abouelleil A."/>
            <person name="Alvarado L."/>
            <person name="Chapman S.B."/>
            <person name="Gainer-Dewar J."/>
            <person name="Goldberg J."/>
            <person name="Griggs A."/>
            <person name="Gujja S."/>
            <person name="Hansen M."/>
            <person name="Howarth C."/>
            <person name="Imamovic A."/>
            <person name="Ireland A."/>
            <person name="Larimer J."/>
            <person name="McCowan C."/>
            <person name="Murphy C."/>
            <person name="Pearson M."/>
            <person name="Poon T.W."/>
            <person name="Priest M."/>
            <person name="Roberts A."/>
            <person name="Saif S."/>
            <person name="Shea T."/>
            <person name="Sykes S."/>
            <person name="Wortman J."/>
            <person name="Nusbaum C."/>
            <person name="Birren B."/>
        </authorList>
    </citation>
    <scope>NUCLEOTIDE SEQUENCE [LARGE SCALE GENOMIC DNA]</scope>
    <source>
        <strain evidence="1">CJ02B3</strain>
    </source>
</reference>
<evidence type="ECO:0000313" key="2">
    <source>
        <dbReference type="EMBL" id="ETL41178.1"/>
    </source>
</evidence>
<dbReference type="EMBL" id="KI686071">
    <property type="protein sequence ID" value="ETK87754.1"/>
    <property type="molecule type" value="Genomic_DNA"/>
</dbReference>
<protein>
    <submittedName>
        <fullName evidence="1">Uncharacterized protein</fullName>
    </submittedName>
</protein>
<accession>W2GXZ6</accession>
<dbReference type="AlphaFoldDB" id="W2GXZ6"/>
<evidence type="ECO:0000313" key="3">
    <source>
        <dbReference type="Proteomes" id="UP000053864"/>
    </source>
</evidence>
<sequence length="36" mass="4223">MGMVGPNPWSSLFQLAPLLRKAHLRFARQEFEPCYM</sequence>